<keyword evidence="7" id="KW-0963">Cytoplasm</keyword>
<dbReference type="Proteomes" id="UP000028607">
    <property type="component" value="Unassembled WGS sequence"/>
</dbReference>
<feature type="binding site" evidence="7">
    <location>
        <position position="243"/>
    </location>
    <ligand>
        <name>K(+)</name>
        <dbReference type="ChEBI" id="CHEBI:29103"/>
    </ligand>
</feature>
<dbReference type="InterPro" id="IPR027266">
    <property type="entry name" value="TrmE/GcvT-like"/>
</dbReference>
<keyword evidence="6 7" id="KW-0342">GTP-binding</keyword>
<gene>
    <name evidence="7 9" type="primary">trmE</name>
    <name evidence="7" type="synonym">mnmE</name>
    <name evidence="9" type="ORF">DW2_09331</name>
</gene>
<feature type="binding site" evidence="7">
    <location>
        <position position="116"/>
    </location>
    <ligand>
        <name>(6S)-5-formyl-5,6,7,8-tetrahydrofolate</name>
        <dbReference type="ChEBI" id="CHEBI:57457"/>
    </ligand>
</feature>
<feature type="binding site" evidence="7">
    <location>
        <begin position="241"/>
        <end position="247"/>
    </location>
    <ligand>
        <name>GTP</name>
        <dbReference type="ChEBI" id="CHEBI:37565"/>
    </ligand>
</feature>
<dbReference type="eggNOG" id="COG0486">
    <property type="taxonomic scope" value="Bacteria"/>
</dbReference>
<keyword evidence="3 7" id="KW-0547">Nucleotide-binding</keyword>
<dbReference type="InterPro" id="IPR006073">
    <property type="entry name" value="GTP-bd"/>
</dbReference>
<feature type="binding site" evidence="7">
    <location>
        <position position="222"/>
    </location>
    <ligand>
        <name>K(+)</name>
        <dbReference type="ChEBI" id="CHEBI:29103"/>
    </ligand>
</feature>
<dbReference type="Pfam" id="PF01926">
    <property type="entry name" value="MMR_HSR1"/>
    <property type="match status" value="1"/>
</dbReference>
<dbReference type="Gene3D" id="1.20.120.430">
    <property type="entry name" value="tRNA modification GTPase MnmE domain 2"/>
    <property type="match status" value="1"/>
</dbReference>
<dbReference type="InterPro" id="IPR025867">
    <property type="entry name" value="MnmE_helical"/>
</dbReference>
<protein>
    <recommendedName>
        <fullName evidence="7">tRNA modification GTPase MnmE</fullName>
        <ecNumber evidence="7">3.6.-.-</ecNumber>
    </recommendedName>
</protein>
<dbReference type="FunFam" id="3.30.1360.120:FF:000007">
    <property type="entry name" value="tRNA modification GTPase GTPBP3, mitochondrial"/>
    <property type="match status" value="1"/>
</dbReference>
<evidence type="ECO:0000256" key="1">
    <source>
        <dbReference type="ARBA" id="ARBA00011043"/>
    </source>
</evidence>
<dbReference type="CDD" id="cd14858">
    <property type="entry name" value="TrmE_N"/>
    <property type="match status" value="1"/>
</dbReference>
<comment type="similarity">
    <text evidence="1 7">Belongs to the TRAFAC class TrmE-Era-EngA-EngB-Septin-like GTPase superfamily. TrmE GTPase family.</text>
</comment>
<dbReference type="GO" id="GO:0003924">
    <property type="term" value="F:GTPase activity"/>
    <property type="evidence" value="ECO:0007669"/>
    <property type="project" value="UniProtKB-UniRule"/>
</dbReference>
<dbReference type="InterPro" id="IPR027417">
    <property type="entry name" value="P-loop_NTPase"/>
</dbReference>
<dbReference type="OrthoDB" id="9805918at2"/>
<feature type="binding site" evidence="7">
    <location>
        <position position="20"/>
    </location>
    <ligand>
        <name>(6S)-5-formyl-5,6,7,8-tetrahydrofolate</name>
        <dbReference type="ChEBI" id="CHEBI:57457"/>
    </ligand>
</feature>
<comment type="cofactor">
    <cofactor evidence="7">
        <name>K(+)</name>
        <dbReference type="ChEBI" id="CHEBI:29103"/>
    </cofactor>
    <text evidence="7">Binds 1 potassium ion per subunit.</text>
</comment>
<keyword evidence="4 7" id="KW-0378">Hydrolase</keyword>
<dbReference type="EC" id="3.6.-.-" evidence="7"/>
<dbReference type="InterPro" id="IPR004520">
    <property type="entry name" value="GTPase_MnmE"/>
</dbReference>
<dbReference type="EMBL" id="AQRC01000006">
    <property type="protein sequence ID" value="KFE35166.1"/>
    <property type="molecule type" value="Genomic_DNA"/>
</dbReference>
<dbReference type="InterPro" id="IPR018948">
    <property type="entry name" value="GTP-bd_TrmE_N"/>
</dbReference>
<dbReference type="PRINTS" id="PR00326">
    <property type="entry name" value="GTP1OBG"/>
</dbReference>
<evidence type="ECO:0000256" key="7">
    <source>
        <dbReference type="HAMAP-Rule" id="MF_00379"/>
    </source>
</evidence>
<feature type="binding site" evidence="7">
    <location>
        <position position="76"/>
    </location>
    <ligand>
        <name>(6S)-5-formyl-5,6,7,8-tetrahydrofolate</name>
        <dbReference type="ChEBI" id="CHEBI:57457"/>
    </ligand>
</feature>
<dbReference type="SUPFAM" id="SSF52540">
    <property type="entry name" value="P-loop containing nucleoside triphosphate hydrolases"/>
    <property type="match status" value="1"/>
</dbReference>
<evidence type="ECO:0000256" key="3">
    <source>
        <dbReference type="ARBA" id="ARBA00022741"/>
    </source>
</evidence>
<dbReference type="NCBIfam" id="NF003661">
    <property type="entry name" value="PRK05291.1-3"/>
    <property type="match status" value="1"/>
</dbReference>
<dbReference type="Pfam" id="PF10396">
    <property type="entry name" value="TrmE_N"/>
    <property type="match status" value="1"/>
</dbReference>
<dbReference type="GO" id="GO:0005525">
    <property type="term" value="F:GTP binding"/>
    <property type="evidence" value="ECO:0007669"/>
    <property type="project" value="UniProtKB-UniRule"/>
</dbReference>
<feature type="binding site" evidence="7">
    <location>
        <position position="427"/>
    </location>
    <ligand>
        <name>(6S)-5-formyl-5,6,7,8-tetrahydrofolate</name>
        <dbReference type="ChEBI" id="CHEBI:57457"/>
    </ligand>
</feature>
<dbReference type="InterPro" id="IPR027368">
    <property type="entry name" value="MnmE_dom2"/>
</dbReference>
<reference evidence="10" key="1">
    <citation type="submission" date="2013-04" db="EMBL/GenBank/DDBJ databases">
        <title>Thioclava sp. 13D2W-2 Genome Sequencing.</title>
        <authorList>
            <person name="Lai Q."/>
            <person name="Li G."/>
            <person name="Shao Z."/>
        </authorList>
    </citation>
    <scope>NUCLEOTIDE SEQUENCE [LARGE SCALE GENOMIC DNA]</scope>
    <source>
        <strain evidence="10">13D2W-2</strain>
    </source>
</reference>
<feature type="binding site" evidence="7">
    <location>
        <position position="247"/>
    </location>
    <ligand>
        <name>Mg(2+)</name>
        <dbReference type="ChEBI" id="CHEBI:18420"/>
    </ligand>
</feature>
<dbReference type="Pfam" id="PF12631">
    <property type="entry name" value="MnmE_helical"/>
    <property type="match status" value="1"/>
</dbReference>
<comment type="function">
    <text evidence="7">Exhibits a very high intrinsic GTPase hydrolysis rate. Involved in the addition of a carboxymethylaminomethyl (cmnm) group at the wobble position (U34) of certain tRNAs, forming tRNA-cmnm(5)s(2)U34.</text>
</comment>
<comment type="caution">
    <text evidence="7">Lacks conserved residue(s) required for the propagation of feature annotation.</text>
</comment>
<dbReference type="PATRIC" id="fig|1317124.6.peg.1894"/>
<organism evidence="9 10">
    <name type="scientific">Thioclava atlantica</name>
    <dbReference type="NCBI Taxonomy" id="1317124"/>
    <lineage>
        <taxon>Bacteria</taxon>
        <taxon>Pseudomonadati</taxon>
        <taxon>Pseudomonadota</taxon>
        <taxon>Alphaproteobacteria</taxon>
        <taxon>Rhodobacterales</taxon>
        <taxon>Paracoccaceae</taxon>
        <taxon>Thioclava</taxon>
    </lineage>
</organism>
<keyword evidence="10" id="KW-1185">Reference proteome</keyword>
<dbReference type="GO" id="GO:0046872">
    <property type="term" value="F:metal ion binding"/>
    <property type="evidence" value="ECO:0007669"/>
    <property type="project" value="UniProtKB-KW"/>
</dbReference>
<feature type="binding site" evidence="7">
    <location>
        <begin position="222"/>
        <end position="227"/>
    </location>
    <ligand>
        <name>GTP</name>
        <dbReference type="ChEBI" id="CHEBI:37565"/>
    </ligand>
</feature>
<name>A0A085TWR9_9RHOB</name>
<feature type="binding site" evidence="7">
    <location>
        <position position="241"/>
    </location>
    <ligand>
        <name>K(+)</name>
        <dbReference type="ChEBI" id="CHEBI:29103"/>
    </ligand>
</feature>
<dbReference type="GO" id="GO:0002098">
    <property type="term" value="P:tRNA wobble uridine modification"/>
    <property type="evidence" value="ECO:0007669"/>
    <property type="project" value="TreeGrafter"/>
</dbReference>
<dbReference type="HAMAP" id="MF_00379">
    <property type="entry name" value="GTPase_MnmE"/>
    <property type="match status" value="1"/>
</dbReference>
<dbReference type="PANTHER" id="PTHR42714">
    <property type="entry name" value="TRNA MODIFICATION GTPASE GTPBP3"/>
    <property type="match status" value="1"/>
</dbReference>
<evidence type="ECO:0000256" key="4">
    <source>
        <dbReference type="ARBA" id="ARBA00022801"/>
    </source>
</evidence>
<dbReference type="InterPro" id="IPR005225">
    <property type="entry name" value="Small_GTP-bd"/>
</dbReference>
<evidence type="ECO:0000259" key="8">
    <source>
        <dbReference type="PROSITE" id="PS51709"/>
    </source>
</evidence>
<keyword evidence="7" id="KW-0479">Metal-binding</keyword>
<feature type="binding site" evidence="7">
    <location>
        <position position="226"/>
    </location>
    <ligand>
        <name>Mg(2+)</name>
        <dbReference type="ChEBI" id="CHEBI:18420"/>
    </ligand>
</feature>
<dbReference type="AlphaFoldDB" id="A0A085TWR9"/>
<sequence>MDTIYALATARGKAGVAVIRISGPRAWAAAHALAGSLPKPRMAGLRKLRLEGEELDEAVVLCFEEGASFTGEDVAELHIHGAVATVSAVLRALGQIEGLRLAVPGEFTRRALENERLDLAQVEGLSDLIEAETEAQRKQALKVLSGAVGKLVEDWRSKLIRAGALIEATIDFADEEVPVDVSPEVLELIEAVAGGISGELRRVGAAERVREGFEVAIVGRPNAGKSTLLNALAGREAAITSEIAGTTRDVIEVRMEIGGQAVTLLDTAGLRETEDVVEAIGVERALDRARQSDLRVFLLDGEEVPLIAPEPGDLIVHGKADVTPHEGLCVSGKTGAGLSELIAAIEERLAGLSAGAGVMTRERHRVAMRTAFEALESARNEVLRGPDRSELAAESLRQATWALESLVGRVDVENLLDEIFSSFCIGK</sequence>
<evidence type="ECO:0000313" key="9">
    <source>
        <dbReference type="EMBL" id="KFE35166.1"/>
    </source>
</evidence>
<keyword evidence="2 7" id="KW-0819">tRNA processing</keyword>
<dbReference type="PROSITE" id="PS51709">
    <property type="entry name" value="G_TRME"/>
    <property type="match status" value="1"/>
</dbReference>
<dbReference type="InterPro" id="IPR031168">
    <property type="entry name" value="G_TrmE"/>
</dbReference>
<feature type="domain" description="TrmE-type G" evidence="8">
    <location>
        <begin position="212"/>
        <end position="350"/>
    </location>
</feature>
<proteinExistence type="inferred from homology"/>
<evidence type="ECO:0000256" key="5">
    <source>
        <dbReference type="ARBA" id="ARBA00022958"/>
    </source>
</evidence>
<dbReference type="GO" id="GO:0030488">
    <property type="term" value="P:tRNA methylation"/>
    <property type="evidence" value="ECO:0007669"/>
    <property type="project" value="TreeGrafter"/>
</dbReference>
<keyword evidence="5 7" id="KW-0630">Potassium</keyword>
<evidence type="ECO:0000313" key="10">
    <source>
        <dbReference type="Proteomes" id="UP000028607"/>
    </source>
</evidence>
<dbReference type="SUPFAM" id="SSF116878">
    <property type="entry name" value="TrmE connector domain"/>
    <property type="match status" value="1"/>
</dbReference>
<dbReference type="GO" id="GO:0005737">
    <property type="term" value="C:cytoplasm"/>
    <property type="evidence" value="ECO:0007669"/>
    <property type="project" value="UniProtKB-SubCell"/>
</dbReference>
<comment type="caution">
    <text evidence="9">The sequence shown here is derived from an EMBL/GenBank/DDBJ whole genome shotgun (WGS) entry which is preliminary data.</text>
</comment>
<keyword evidence="7" id="KW-0460">Magnesium</keyword>
<accession>A0A085TWR9</accession>
<comment type="subcellular location">
    <subcellularLocation>
        <location evidence="7">Cytoplasm</location>
    </subcellularLocation>
</comment>
<dbReference type="RefSeq" id="WP_038145692.1">
    <property type="nucleotide sequence ID" value="NZ_AQRC01000006.1"/>
</dbReference>
<dbReference type="CDD" id="cd04164">
    <property type="entry name" value="trmE"/>
    <property type="match status" value="1"/>
</dbReference>
<feature type="binding site" evidence="7">
    <location>
        <position position="246"/>
    </location>
    <ligand>
        <name>K(+)</name>
        <dbReference type="ChEBI" id="CHEBI:29103"/>
    </ligand>
</feature>
<feature type="binding site" evidence="7">
    <location>
        <begin position="266"/>
        <end position="269"/>
    </location>
    <ligand>
        <name>GTP</name>
        <dbReference type="ChEBI" id="CHEBI:37565"/>
    </ligand>
</feature>
<evidence type="ECO:0000256" key="6">
    <source>
        <dbReference type="ARBA" id="ARBA00023134"/>
    </source>
</evidence>
<dbReference type="STRING" id="1317124.DW2_09331"/>
<reference evidence="9 10" key="2">
    <citation type="journal article" date="2015" name="Antonie Van Leeuwenhoek">
        <title>Thioclava indica sp. nov., isolated from surface seawater of the Indian Ocean.</title>
        <authorList>
            <person name="Liu Y."/>
            <person name="Lai Q."/>
            <person name="Du J."/>
            <person name="Xu H."/>
            <person name="Jiang L."/>
            <person name="Shao Z."/>
        </authorList>
    </citation>
    <scope>NUCLEOTIDE SEQUENCE [LARGE SCALE GENOMIC DNA]</scope>
    <source>
        <strain evidence="9 10">13D2W-2</strain>
    </source>
</reference>
<dbReference type="PANTHER" id="PTHR42714:SF2">
    <property type="entry name" value="TRNA MODIFICATION GTPASE GTPBP3, MITOCHONDRIAL"/>
    <property type="match status" value="1"/>
</dbReference>
<dbReference type="Gene3D" id="3.30.1360.120">
    <property type="entry name" value="Probable tRNA modification gtpase trme, domain 1"/>
    <property type="match status" value="1"/>
</dbReference>
<dbReference type="NCBIfam" id="TIGR00231">
    <property type="entry name" value="small_GTP"/>
    <property type="match status" value="1"/>
</dbReference>
<evidence type="ECO:0000256" key="2">
    <source>
        <dbReference type="ARBA" id="ARBA00022694"/>
    </source>
</evidence>
<comment type="subunit">
    <text evidence="7">Homodimer. Heterotetramer of two MnmE and two MnmG subunits.</text>
</comment>
<dbReference type="Gene3D" id="3.40.50.300">
    <property type="entry name" value="P-loop containing nucleotide triphosphate hydrolases"/>
    <property type="match status" value="1"/>
</dbReference>